<accession>A0A9D4PT58</accession>
<dbReference type="SUPFAM" id="SSF53474">
    <property type="entry name" value="alpha/beta-Hydrolases"/>
    <property type="match status" value="1"/>
</dbReference>
<dbReference type="GO" id="GO:0003990">
    <property type="term" value="F:acetylcholinesterase activity"/>
    <property type="evidence" value="ECO:0007669"/>
    <property type="project" value="TreeGrafter"/>
</dbReference>
<evidence type="ECO:0000259" key="5">
    <source>
        <dbReference type="Pfam" id="PF00135"/>
    </source>
</evidence>
<comment type="similarity">
    <text evidence="1">Belongs to the type-B carboxylesterase/lipase family.</text>
</comment>
<evidence type="ECO:0000256" key="3">
    <source>
        <dbReference type="ARBA" id="ARBA00022801"/>
    </source>
</evidence>
<protein>
    <recommendedName>
        <fullName evidence="5">Carboxylesterase type B domain-containing protein</fullName>
    </recommendedName>
</protein>
<dbReference type="InterPro" id="IPR002018">
    <property type="entry name" value="CarbesteraseB"/>
</dbReference>
<reference evidence="6" key="2">
    <citation type="submission" date="2021-09" db="EMBL/GenBank/DDBJ databases">
        <authorList>
            <person name="Jia N."/>
            <person name="Wang J."/>
            <person name="Shi W."/>
            <person name="Du L."/>
            <person name="Sun Y."/>
            <person name="Zhan W."/>
            <person name="Jiang J."/>
            <person name="Wang Q."/>
            <person name="Zhang B."/>
            <person name="Ji P."/>
            <person name="Sakyi L.B."/>
            <person name="Cui X."/>
            <person name="Yuan T."/>
            <person name="Jiang B."/>
            <person name="Yang W."/>
            <person name="Lam T.T.-Y."/>
            <person name="Chang Q."/>
            <person name="Ding S."/>
            <person name="Wang X."/>
            <person name="Zhu J."/>
            <person name="Ruan X."/>
            <person name="Zhao L."/>
            <person name="Wei J."/>
            <person name="Que T."/>
            <person name="Du C."/>
            <person name="Cheng J."/>
            <person name="Dai P."/>
            <person name="Han X."/>
            <person name="Huang E."/>
            <person name="Gao Y."/>
            <person name="Liu J."/>
            <person name="Shao H."/>
            <person name="Ye R."/>
            <person name="Li L."/>
            <person name="Wei W."/>
            <person name="Wang X."/>
            <person name="Wang C."/>
            <person name="Huo Q."/>
            <person name="Li W."/>
            <person name="Guo W."/>
            <person name="Chen H."/>
            <person name="Chen S."/>
            <person name="Zhou L."/>
            <person name="Zhou L."/>
            <person name="Ni X."/>
            <person name="Tian J."/>
            <person name="Zhou Y."/>
            <person name="Sheng Y."/>
            <person name="Liu T."/>
            <person name="Pan Y."/>
            <person name="Xia L."/>
            <person name="Li J."/>
            <person name="Zhao F."/>
            <person name="Cao W."/>
        </authorList>
    </citation>
    <scope>NUCLEOTIDE SEQUENCE</scope>
    <source>
        <strain evidence="6">Rsan-2018</strain>
        <tissue evidence="6">Larvae</tissue>
    </source>
</reference>
<dbReference type="PANTHER" id="PTHR43918">
    <property type="entry name" value="ACETYLCHOLINESTERASE"/>
    <property type="match status" value="1"/>
</dbReference>
<proteinExistence type="inferred from homology"/>
<dbReference type="GO" id="GO:0005886">
    <property type="term" value="C:plasma membrane"/>
    <property type="evidence" value="ECO:0007669"/>
    <property type="project" value="TreeGrafter"/>
</dbReference>
<name>A0A9D4PT58_RHISA</name>
<dbReference type="Proteomes" id="UP000821837">
    <property type="component" value="Chromosome 5"/>
</dbReference>
<evidence type="ECO:0000256" key="2">
    <source>
        <dbReference type="ARBA" id="ARBA00022487"/>
    </source>
</evidence>
<dbReference type="Pfam" id="PF00135">
    <property type="entry name" value="COesterase"/>
    <property type="match status" value="1"/>
</dbReference>
<dbReference type="GO" id="GO:0006581">
    <property type="term" value="P:acetylcholine catabolic process"/>
    <property type="evidence" value="ECO:0007669"/>
    <property type="project" value="TreeGrafter"/>
</dbReference>
<feature type="domain" description="Carboxylesterase type B" evidence="5">
    <location>
        <begin position="19"/>
        <end position="130"/>
    </location>
</feature>
<evidence type="ECO:0000256" key="4">
    <source>
        <dbReference type="ARBA" id="ARBA00023180"/>
    </source>
</evidence>
<dbReference type="EMBL" id="JABSTV010001251">
    <property type="protein sequence ID" value="KAH7951949.1"/>
    <property type="molecule type" value="Genomic_DNA"/>
</dbReference>
<comment type="caution">
    <text evidence="6">The sequence shown here is derived from an EMBL/GenBank/DDBJ whole genome shotgun (WGS) entry which is preliminary data.</text>
</comment>
<dbReference type="GO" id="GO:0005615">
    <property type="term" value="C:extracellular space"/>
    <property type="evidence" value="ECO:0007669"/>
    <property type="project" value="TreeGrafter"/>
</dbReference>
<sequence>MEAIMRLVLSRALVGVDIDAIIERYLGPVSGQNAVEVARASGDILGDWLFGCPAVSLVRALAAATVSVHVLRYSEQLSFLYWPEWVRPTHSNDIVFSLGSGFNLGGSPSDADVTATENLINVVSTFARNG</sequence>
<keyword evidence="4" id="KW-0325">Glycoprotein</keyword>
<gene>
    <name evidence="6" type="ORF">HPB52_015635</name>
</gene>
<dbReference type="Gene3D" id="3.40.50.1820">
    <property type="entry name" value="alpha/beta hydrolase"/>
    <property type="match status" value="1"/>
</dbReference>
<reference evidence="6" key="1">
    <citation type="journal article" date="2020" name="Cell">
        <title>Large-Scale Comparative Analyses of Tick Genomes Elucidate Their Genetic Diversity and Vector Capacities.</title>
        <authorList>
            <consortium name="Tick Genome and Microbiome Consortium (TIGMIC)"/>
            <person name="Jia N."/>
            <person name="Wang J."/>
            <person name="Shi W."/>
            <person name="Du L."/>
            <person name="Sun Y."/>
            <person name="Zhan W."/>
            <person name="Jiang J.F."/>
            <person name="Wang Q."/>
            <person name="Zhang B."/>
            <person name="Ji P."/>
            <person name="Bell-Sakyi L."/>
            <person name="Cui X.M."/>
            <person name="Yuan T.T."/>
            <person name="Jiang B.G."/>
            <person name="Yang W.F."/>
            <person name="Lam T.T."/>
            <person name="Chang Q.C."/>
            <person name="Ding S.J."/>
            <person name="Wang X.J."/>
            <person name="Zhu J.G."/>
            <person name="Ruan X.D."/>
            <person name="Zhao L."/>
            <person name="Wei J.T."/>
            <person name="Ye R.Z."/>
            <person name="Que T.C."/>
            <person name="Du C.H."/>
            <person name="Zhou Y.H."/>
            <person name="Cheng J.X."/>
            <person name="Dai P.F."/>
            <person name="Guo W.B."/>
            <person name="Han X.H."/>
            <person name="Huang E.J."/>
            <person name="Li L.F."/>
            <person name="Wei W."/>
            <person name="Gao Y.C."/>
            <person name="Liu J.Z."/>
            <person name="Shao H.Z."/>
            <person name="Wang X."/>
            <person name="Wang C.C."/>
            <person name="Yang T.C."/>
            <person name="Huo Q.B."/>
            <person name="Li W."/>
            <person name="Chen H.Y."/>
            <person name="Chen S.E."/>
            <person name="Zhou L.G."/>
            <person name="Ni X.B."/>
            <person name="Tian J.H."/>
            <person name="Sheng Y."/>
            <person name="Liu T."/>
            <person name="Pan Y.S."/>
            <person name="Xia L.Y."/>
            <person name="Li J."/>
            <person name="Zhao F."/>
            <person name="Cao W.C."/>
        </authorList>
    </citation>
    <scope>NUCLEOTIDE SEQUENCE</scope>
    <source>
        <strain evidence="6">Rsan-2018</strain>
    </source>
</reference>
<keyword evidence="2" id="KW-0719">Serine esterase</keyword>
<evidence type="ECO:0000313" key="7">
    <source>
        <dbReference type="Proteomes" id="UP000821837"/>
    </source>
</evidence>
<evidence type="ECO:0000256" key="1">
    <source>
        <dbReference type="ARBA" id="ARBA00005964"/>
    </source>
</evidence>
<dbReference type="InterPro" id="IPR029058">
    <property type="entry name" value="AB_hydrolase_fold"/>
</dbReference>
<organism evidence="6 7">
    <name type="scientific">Rhipicephalus sanguineus</name>
    <name type="common">Brown dog tick</name>
    <name type="synonym">Ixodes sanguineus</name>
    <dbReference type="NCBI Taxonomy" id="34632"/>
    <lineage>
        <taxon>Eukaryota</taxon>
        <taxon>Metazoa</taxon>
        <taxon>Ecdysozoa</taxon>
        <taxon>Arthropoda</taxon>
        <taxon>Chelicerata</taxon>
        <taxon>Arachnida</taxon>
        <taxon>Acari</taxon>
        <taxon>Parasitiformes</taxon>
        <taxon>Ixodida</taxon>
        <taxon>Ixodoidea</taxon>
        <taxon>Ixodidae</taxon>
        <taxon>Rhipicephalinae</taxon>
        <taxon>Rhipicephalus</taxon>
        <taxon>Rhipicephalus</taxon>
    </lineage>
</organism>
<keyword evidence="3" id="KW-0378">Hydrolase</keyword>
<keyword evidence="7" id="KW-1185">Reference proteome</keyword>
<dbReference type="AlphaFoldDB" id="A0A9D4PT58"/>
<dbReference type="InterPro" id="IPR050654">
    <property type="entry name" value="AChE-related_enzymes"/>
</dbReference>
<dbReference type="GO" id="GO:0019695">
    <property type="term" value="P:choline metabolic process"/>
    <property type="evidence" value="ECO:0007669"/>
    <property type="project" value="TreeGrafter"/>
</dbReference>
<evidence type="ECO:0000313" key="6">
    <source>
        <dbReference type="EMBL" id="KAH7951949.1"/>
    </source>
</evidence>
<dbReference type="PANTHER" id="PTHR43918:SF4">
    <property type="entry name" value="CARBOXYLIC ESTER HYDROLASE"/>
    <property type="match status" value="1"/>
</dbReference>